<dbReference type="RefSeq" id="WP_200350817.1">
    <property type="nucleotide sequence ID" value="NZ_BAABHZ010000007.1"/>
</dbReference>
<dbReference type="AlphaFoldDB" id="A0A934VBE7"/>
<name>A0A934VBE7_9BACT</name>
<evidence type="ECO:0000313" key="2">
    <source>
        <dbReference type="Proteomes" id="UP000600139"/>
    </source>
</evidence>
<protein>
    <submittedName>
        <fullName evidence="1">Uncharacterized protein</fullName>
    </submittedName>
</protein>
<accession>A0A934VBE7</accession>
<reference evidence="1" key="1">
    <citation type="submission" date="2021-01" db="EMBL/GenBank/DDBJ databases">
        <title>Modified the classification status of verrucomicrobia.</title>
        <authorList>
            <person name="Feng X."/>
        </authorList>
    </citation>
    <scope>NUCLEOTIDE SEQUENCE</scope>
    <source>
        <strain evidence="1">JCM 18052</strain>
    </source>
</reference>
<comment type="caution">
    <text evidence="1">The sequence shown here is derived from an EMBL/GenBank/DDBJ whole genome shotgun (WGS) entry which is preliminary data.</text>
</comment>
<organism evidence="1 2">
    <name type="scientific">Luteolibacter yonseiensis</name>
    <dbReference type="NCBI Taxonomy" id="1144680"/>
    <lineage>
        <taxon>Bacteria</taxon>
        <taxon>Pseudomonadati</taxon>
        <taxon>Verrucomicrobiota</taxon>
        <taxon>Verrucomicrobiia</taxon>
        <taxon>Verrucomicrobiales</taxon>
        <taxon>Verrucomicrobiaceae</taxon>
        <taxon>Luteolibacter</taxon>
    </lineage>
</organism>
<sequence>MKKIHPQDAKAAKDMEISKMAVSDFSQSWRSWRLGGEKNSDDPEIFKPSAALPGSKLKFPCPELLLNMP</sequence>
<dbReference type="EMBL" id="JAENIK010000010">
    <property type="protein sequence ID" value="MBK1815856.1"/>
    <property type="molecule type" value="Genomic_DNA"/>
</dbReference>
<dbReference type="Proteomes" id="UP000600139">
    <property type="component" value="Unassembled WGS sequence"/>
</dbReference>
<proteinExistence type="predicted"/>
<keyword evidence="2" id="KW-1185">Reference proteome</keyword>
<evidence type="ECO:0000313" key="1">
    <source>
        <dbReference type="EMBL" id="MBK1815856.1"/>
    </source>
</evidence>
<gene>
    <name evidence="1" type="ORF">JIN84_09520</name>
</gene>